<proteinExistence type="predicted"/>
<gene>
    <name evidence="1" type="ORF">HAX54_030587</name>
</gene>
<dbReference type="EMBL" id="JACEIK010003843">
    <property type="protein sequence ID" value="MCD9643267.1"/>
    <property type="molecule type" value="Genomic_DNA"/>
</dbReference>
<comment type="caution">
    <text evidence="1">The sequence shown here is derived from an EMBL/GenBank/DDBJ whole genome shotgun (WGS) entry which is preliminary data.</text>
</comment>
<organism evidence="1 2">
    <name type="scientific">Datura stramonium</name>
    <name type="common">Jimsonweed</name>
    <name type="synonym">Common thornapple</name>
    <dbReference type="NCBI Taxonomy" id="4076"/>
    <lineage>
        <taxon>Eukaryota</taxon>
        <taxon>Viridiplantae</taxon>
        <taxon>Streptophyta</taxon>
        <taxon>Embryophyta</taxon>
        <taxon>Tracheophyta</taxon>
        <taxon>Spermatophyta</taxon>
        <taxon>Magnoliopsida</taxon>
        <taxon>eudicotyledons</taxon>
        <taxon>Gunneridae</taxon>
        <taxon>Pentapetalae</taxon>
        <taxon>asterids</taxon>
        <taxon>lamiids</taxon>
        <taxon>Solanales</taxon>
        <taxon>Solanaceae</taxon>
        <taxon>Solanoideae</taxon>
        <taxon>Datureae</taxon>
        <taxon>Datura</taxon>
    </lineage>
</organism>
<feature type="non-terminal residue" evidence="1">
    <location>
        <position position="56"/>
    </location>
</feature>
<name>A0ABS8VA66_DATST</name>
<evidence type="ECO:0000313" key="2">
    <source>
        <dbReference type="Proteomes" id="UP000823775"/>
    </source>
</evidence>
<evidence type="ECO:0000313" key="1">
    <source>
        <dbReference type="EMBL" id="MCD9643267.1"/>
    </source>
</evidence>
<sequence length="56" mass="6175">DCPSSQEKIKVIVIAPIINIDGEPSTQDENDQQEQLDISKFSHPDGEVIILGVPHH</sequence>
<feature type="non-terminal residue" evidence="1">
    <location>
        <position position="1"/>
    </location>
</feature>
<protein>
    <submittedName>
        <fullName evidence="1">Uncharacterized protein</fullName>
    </submittedName>
</protein>
<dbReference type="Proteomes" id="UP000823775">
    <property type="component" value="Unassembled WGS sequence"/>
</dbReference>
<reference evidence="1 2" key="1">
    <citation type="journal article" date="2021" name="BMC Genomics">
        <title>Datura genome reveals duplications of psychoactive alkaloid biosynthetic genes and high mutation rate following tissue culture.</title>
        <authorList>
            <person name="Rajewski A."/>
            <person name="Carter-House D."/>
            <person name="Stajich J."/>
            <person name="Litt A."/>
        </authorList>
    </citation>
    <scope>NUCLEOTIDE SEQUENCE [LARGE SCALE GENOMIC DNA]</scope>
    <source>
        <strain evidence="1">AR-01</strain>
    </source>
</reference>
<accession>A0ABS8VA66</accession>
<keyword evidence="2" id="KW-1185">Reference proteome</keyword>